<protein>
    <submittedName>
        <fullName evidence="2">CHAD domain-containing protein</fullName>
    </submittedName>
</protein>
<evidence type="ECO:0000259" key="1">
    <source>
        <dbReference type="PROSITE" id="PS51708"/>
    </source>
</evidence>
<dbReference type="PROSITE" id="PS51708">
    <property type="entry name" value="CHAD"/>
    <property type="match status" value="1"/>
</dbReference>
<gene>
    <name evidence="2" type="ORF">NP064_05760</name>
</gene>
<dbReference type="PANTHER" id="PTHR39339">
    <property type="entry name" value="SLR1444 PROTEIN"/>
    <property type="match status" value="1"/>
</dbReference>
<dbReference type="Proteomes" id="UP001316189">
    <property type="component" value="Chromosome"/>
</dbReference>
<name>A0ABY5L0W0_9CELL</name>
<dbReference type="Gene3D" id="1.40.20.10">
    <property type="entry name" value="CHAD domain"/>
    <property type="match status" value="1"/>
</dbReference>
<reference evidence="2 3" key="1">
    <citation type="submission" date="2022-07" db="EMBL/GenBank/DDBJ databases">
        <title>Novel species in genus cellulomonas.</title>
        <authorList>
            <person name="Ye L."/>
        </authorList>
    </citation>
    <scope>NUCLEOTIDE SEQUENCE [LARGE SCALE GENOMIC DNA]</scope>
    <source>
        <strain evidence="3">zg-Y338</strain>
    </source>
</reference>
<dbReference type="InterPro" id="IPR038186">
    <property type="entry name" value="CHAD_dom_sf"/>
</dbReference>
<keyword evidence="3" id="KW-1185">Reference proteome</keyword>
<evidence type="ECO:0000313" key="2">
    <source>
        <dbReference type="EMBL" id="UUI76400.1"/>
    </source>
</evidence>
<dbReference type="PANTHER" id="PTHR39339:SF1">
    <property type="entry name" value="CHAD DOMAIN-CONTAINING PROTEIN"/>
    <property type="match status" value="1"/>
</dbReference>
<dbReference type="SMART" id="SM00880">
    <property type="entry name" value="CHAD"/>
    <property type="match status" value="1"/>
</dbReference>
<dbReference type="RefSeq" id="WP_256813805.1">
    <property type="nucleotide sequence ID" value="NZ_CP101988.1"/>
</dbReference>
<dbReference type="EMBL" id="CP101988">
    <property type="protein sequence ID" value="UUI76400.1"/>
    <property type="molecule type" value="Genomic_DNA"/>
</dbReference>
<accession>A0ABY5L0W0</accession>
<proteinExistence type="predicted"/>
<sequence>MIDLAAGDETAGDGRAVDAGRLVQAYLADQVEELLAHEPGVRAGDGNAVHDMRVATRRLRSALATFRPVLRRERTDPLRDELRRLGRHLGEARDADVSGDGLLALLEETPEGLVLGPVRARLDGDRRAAFDVALSQLVAVLDSPAWAGLSARLGGLATDPPVVTESAGAVEDRLLPRVDRAFRRLRRAWRAARAEAPGALRDMALHEARKDARQARYAAEALAPVIGPAATRSARAAEQVQEVLGHHQDLVVARAVLRRVAFDAHAAGESAFTYGLLHERAAARSVALDQRLPRVARRATARGRHEWMR</sequence>
<organism evidence="2 3">
    <name type="scientific">Cellulomonas chengniuliangii</name>
    <dbReference type="NCBI Taxonomy" id="2968084"/>
    <lineage>
        <taxon>Bacteria</taxon>
        <taxon>Bacillati</taxon>
        <taxon>Actinomycetota</taxon>
        <taxon>Actinomycetes</taxon>
        <taxon>Micrococcales</taxon>
        <taxon>Cellulomonadaceae</taxon>
        <taxon>Cellulomonas</taxon>
    </lineage>
</organism>
<feature type="domain" description="CHAD" evidence="1">
    <location>
        <begin position="16"/>
        <end position="297"/>
    </location>
</feature>
<dbReference type="Pfam" id="PF05235">
    <property type="entry name" value="CHAD"/>
    <property type="match status" value="1"/>
</dbReference>
<evidence type="ECO:0000313" key="3">
    <source>
        <dbReference type="Proteomes" id="UP001316189"/>
    </source>
</evidence>
<dbReference type="InterPro" id="IPR007899">
    <property type="entry name" value="CHAD_dom"/>
</dbReference>